<dbReference type="FunFam" id="3.30.300.70:FF:000001">
    <property type="entry name" value="Ribosome maturation factor RimP"/>
    <property type="match status" value="1"/>
</dbReference>
<reference evidence="6 7" key="1">
    <citation type="submission" date="2017-08" db="EMBL/GenBank/DDBJ databases">
        <title>Fine stratification of microbial communities through a metagenomic profile of the photic zone.</title>
        <authorList>
            <person name="Haro-Moreno J.M."/>
            <person name="Lopez-Perez M."/>
            <person name="De La Torre J."/>
            <person name="Picazo A."/>
            <person name="Camacho A."/>
            <person name="Rodriguez-Valera F."/>
        </authorList>
    </citation>
    <scope>NUCLEOTIDE SEQUENCE [LARGE SCALE GENOMIC DNA]</scope>
    <source>
        <strain evidence="6">MED-G28</strain>
    </source>
</reference>
<dbReference type="InterPro" id="IPR028989">
    <property type="entry name" value="RimP_N"/>
</dbReference>
<comment type="caution">
    <text evidence="6">The sequence shown here is derived from an EMBL/GenBank/DDBJ whole genome shotgun (WGS) entry which is preliminary data.</text>
</comment>
<dbReference type="Proteomes" id="UP000219329">
    <property type="component" value="Unassembled WGS sequence"/>
</dbReference>
<dbReference type="Pfam" id="PF17384">
    <property type="entry name" value="DUF150_C"/>
    <property type="match status" value="1"/>
</dbReference>
<keyword evidence="1 3" id="KW-0963">Cytoplasm</keyword>
<dbReference type="GO" id="GO:0005829">
    <property type="term" value="C:cytosol"/>
    <property type="evidence" value="ECO:0007669"/>
    <property type="project" value="TreeGrafter"/>
</dbReference>
<evidence type="ECO:0000256" key="2">
    <source>
        <dbReference type="ARBA" id="ARBA00022517"/>
    </source>
</evidence>
<name>A0A2A5WB67_9GAMM</name>
<dbReference type="Gene3D" id="2.30.30.180">
    <property type="entry name" value="Ribosome maturation factor RimP, C-terminal domain"/>
    <property type="match status" value="1"/>
</dbReference>
<evidence type="ECO:0000256" key="3">
    <source>
        <dbReference type="HAMAP-Rule" id="MF_01077"/>
    </source>
</evidence>
<dbReference type="Gene3D" id="3.30.300.70">
    <property type="entry name" value="RimP-like superfamily, N-terminal"/>
    <property type="match status" value="1"/>
</dbReference>
<dbReference type="GO" id="GO:0000028">
    <property type="term" value="P:ribosomal small subunit assembly"/>
    <property type="evidence" value="ECO:0007669"/>
    <property type="project" value="TreeGrafter"/>
</dbReference>
<evidence type="ECO:0000259" key="4">
    <source>
        <dbReference type="Pfam" id="PF02576"/>
    </source>
</evidence>
<dbReference type="GO" id="GO:0006412">
    <property type="term" value="P:translation"/>
    <property type="evidence" value="ECO:0007669"/>
    <property type="project" value="TreeGrafter"/>
</dbReference>
<dbReference type="InterPro" id="IPR028998">
    <property type="entry name" value="RimP_C"/>
</dbReference>
<dbReference type="EMBL" id="NTJZ01000007">
    <property type="protein sequence ID" value="PDH33611.1"/>
    <property type="molecule type" value="Genomic_DNA"/>
</dbReference>
<evidence type="ECO:0000259" key="5">
    <source>
        <dbReference type="Pfam" id="PF17384"/>
    </source>
</evidence>
<comment type="similarity">
    <text evidence="3">Belongs to the RimP family.</text>
</comment>
<dbReference type="SUPFAM" id="SSF75420">
    <property type="entry name" value="YhbC-like, N-terminal domain"/>
    <property type="match status" value="1"/>
</dbReference>
<comment type="function">
    <text evidence="3">Required for maturation of 30S ribosomal subunits.</text>
</comment>
<protein>
    <recommendedName>
        <fullName evidence="3">Ribosome maturation factor RimP</fullName>
    </recommendedName>
</protein>
<organism evidence="6 7">
    <name type="scientific">OM182 bacterium MED-G28</name>
    <dbReference type="NCBI Taxonomy" id="1986256"/>
    <lineage>
        <taxon>Bacteria</taxon>
        <taxon>Pseudomonadati</taxon>
        <taxon>Pseudomonadota</taxon>
        <taxon>Gammaproteobacteria</taxon>
        <taxon>OMG group</taxon>
        <taxon>OM182 clade</taxon>
    </lineage>
</organism>
<dbReference type="PANTHER" id="PTHR33867:SF1">
    <property type="entry name" value="RIBOSOME MATURATION FACTOR RIMP"/>
    <property type="match status" value="1"/>
</dbReference>
<evidence type="ECO:0000313" key="7">
    <source>
        <dbReference type="Proteomes" id="UP000219329"/>
    </source>
</evidence>
<dbReference type="CDD" id="cd01734">
    <property type="entry name" value="YlxS_C"/>
    <property type="match status" value="1"/>
</dbReference>
<dbReference type="InterPro" id="IPR003728">
    <property type="entry name" value="Ribosome_maturation_RimP"/>
</dbReference>
<comment type="subcellular location">
    <subcellularLocation>
        <location evidence="3">Cytoplasm</location>
    </subcellularLocation>
</comment>
<evidence type="ECO:0000256" key="1">
    <source>
        <dbReference type="ARBA" id="ARBA00022490"/>
    </source>
</evidence>
<feature type="domain" description="Ribosome maturation factor RimP C-terminal" evidence="5">
    <location>
        <begin position="86"/>
        <end position="150"/>
    </location>
</feature>
<dbReference type="SUPFAM" id="SSF74942">
    <property type="entry name" value="YhbC-like, C-terminal domain"/>
    <property type="match status" value="1"/>
</dbReference>
<feature type="domain" description="Ribosome maturation factor RimP N-terminal" evidence="4">
    <location>
        <begin position="11"/>
        <end position="83"/>
    </location>
</feature>
<dbReference type="Pfam" id="PF02576">
    <property type="entry name" value="RimP_N"/>
    <property type="match status" value="1"/>
</dbReference>
<keyword evidence="2 3" id="KW-0690">Ribosome biogenesis</keyword>
<proteinExistence type="inferred from homology"/>
<accession>A0A2A5WB67</accession>
<dbReference type="InterPro" id="IPR036847">
    <property type="entry name" value="RimP_C_sf"/>
</dbReference>
<gene>
    <name evidence="3" type="primary">rimP</name>
    <name evidence="6" type="ORF">CNF02_07735</name>
</gene>
<dbReference type="AlphaFoldDB" id="A0A2A5WB67"/>
<dbReference type="HAMAP" id="MF_01077">
    <property type="entry name" value="RimP"/>
    <property type="match status" value="1"/>
</dbReference>
<dbReference type="NCBIfam" id="NF000927">
    <property type="entry name" value="PRK00092.1-1"/>
    <property type="match status" value="1"/>
</dbReference>
<dbReference type="InterPro" id="IPR035956">
    <property type="entry name" value="RimP_N_sf"/>
</dbReference>
<evidence type="ECO:0000313" key="6">
    <source>
        <dbReference type="EMBL" id="PDH33611.1"/>
    </source>
</evidence>
<sequence>MKSSIARITGLIEPIVSAFGLELWGLEHSQHGRYSLLRIYIEHEDGIAVEDCEKVSRQVSAVFDVEDPISGEYTLEVSSPGIDRPLFTANQFEQYAGSGVSLRMREPVEGRRKFKGLITEVREGVIALEVDGLIYDLQHADVEKAHIVFE</sequence>
<dbReference type="PANTHER" id="PTHR33867">
    <property type="entry name" value="RIBOSOME MATURATION FACTOR RIMP"/>
    <property type="match status" value="1"/>
</dbReference>